<dbReference type="InterPro" id="IPR043502">
    <property type="entry name" value="DNA/RNA_pol_sf"/>
</dbReference>
<dbReference type="PANTHER" id="PTHR47027">
    <property type="entry name" value="REVERSE TRANSCRIPTASE DOMAIN-CONTAINING PROTEIN"/>
    <property type="match status" value="1"/>
</dbReference>
<reference evidence="2 3" key="1">
    <citation type="journal article" date="2017" name="BMC Biol.">
        <title>Genomic innovations, transcriptional plasticity and gene loss underlying the evolution and divergence of two highly polyphagous and invasive Helicoverpa pest species.</title>
        <authorList>
            <person name="Pearce S.L."/>
            <person name="Clarke D.F."/>
            <person name="East P.D."/>
            <person name="Elfekih S."/>
            <person name="Gordon K.H."/>
            <person name="Jermiin L.S."/>
            <person name="McGaughran A."/>
            <person name="Oakeshott J.G."/>
            <person name="Papanikolaou A."/>
            <person name="Perera O.P."/>
            <person name="Rane R.V."/>
            <person name="Richards S."/>
            <person name="Tay W.T."/>
            <person name="Walsh T.K."/>
            <person name="Anderson A."/>
            <person name="Anderson C.J."/>
            <person name="Asgari S."/>
            <person name="Board P.G."/>
            <person name="Bretschneider A."/>
            <person name="Campbell P.M."/>
            <person name="Chertemps T."/>
            <person name="Christeller J.T."/>
            <person name="Coppin C.W."/>
            <person name="Downes S.J."/>
            <person name="Duan G."/>
            <person name="Farnsworth C.A."/>
            <person name="Good R.T."/>
            <person name="Han L.B."/>
            <person name="Han Y.C."/>
            <person name="Hatje K."/>
            <person name="Horne I."/>
            <person name="Huang Y.P."/>
            <person name="Hughes D.S."/>
            <person name="Jacquin-Joly E."/>
            <person name="James W."/>
            <person name="Jhangiani S."/>
            <person name="Kollmar M."/>
            <person name="Kuwar S.S."/>
            <person name="Li S."/>
            <person name="Liu N.Y."/>
            <person name="Maibeche M.T."/>
            <person name="Miller J.R."/>
            <person name="Montagne N."/>
            <person name="Perry T."/>
            <person name="Qu J."/>
            <person name="Song S.V."/>
            <person name="Sutton G.G."/>
            <person name="Vogel H."/>
            <person name="Walenz B.P."/>
            <person name="Xu W."/>
            <person name="Zhang H.J."/>
            <person name="Zou Z."/>
            <person name="Batterham P."/>
            <person name="Edwards O.R."/>
            <person name="Feyereisen R."/>
            <person name="Gibbs R.A."/>
            <person name="Heckel D.G."/>
            <person name="McGrath A."/>
            <person name="Robin C."/>
            <person name="Scherer S.E."/>
            <person name="Worley K.C."/>
            <person name="Wu Y.D."/>
        </authorList>
    </citation>
    <scope>NUCLEOTIDE SEQUENCE [LARGE SCALE GENOMIC DNA]</scope>
    <source>
        <strain evidence="2">Harm_GR_Male_#8</strain>
        <tissue evidence="2">Whole organism</tissue>
    </source>
</reference>
<accession>A0A2W1BVU2</accession>
<dbReference type="OrthoDB" id="412793at2759"/>
<dbReference type="GO" id="GO:0071897">
    <property type="term" value="P:DNA biosynthetic process"/>
    <property type="evidence" value="ECO:0007669"/>
    <property type="project" value="UniProtKB-ARBA"/>
</dbReference>
<dbReference type="PANTHER" id="PTHR47027:SF29">
    <property type="entry name" value="C2H2-TYPE DOMAIN-CONTAINING PROTEIN"/>
    <property type="match status" value="1"/>
</dbReference>
<evidence type="ECO:0000313" key="3">
    <source>
        <dbReference type="Proteomes" id="UP000249218"/>
    </source>
</evidence>
<keyword evidence="3" id="KW-1185">Reference proteome</keyword>
<dbReference type="AlphaFoldDB" id="A0A2W1BVU2"/>
<organism evidence="2 3">
    <name type="scientific">Helicoverpa armigera</name>
    <name type="common">Cotton bollworm</name>
    <name type="synonym">Heliothis armigera</name>
    <dbReference type="NCBI Taxonomy" id="29058"/>
    <lineage>
        <taxon>Eukaryota</taxon>
        <taxon>Metazoa</taxon>
        <taxon>Ecdysozoa</taxon>
        <taxon>Arthropoda</taxon>
        <taxon>Hexapoda</taxon>
        <taxon>Insecta</taxon>
        <taxon>Pterygota</taxon>
        <taxon>Neoptera</taxon>
        <taxon>Endopterygota</taxon>
        <taxon>Lepidoptera</taxon>
        <taxon>Glossata</taxon>
        <taxon>Ditrysia</taxon>
        <taxon>Noctuoidea</taxon>
        <taxon>Noctuidae</taxon>
        <taxon>Heliothinae</taxon>
        <taxon>Helicoverpa</taxon>
    </lineage>
</organism>
<evidence type="ECO:0000313" key="2">
    <source>
        <dbReference type="EMBL" id="PZC76766.1"/>
    </source>
</evidence>
<gene>
    <name evidence="2" type="primary">HaOG204154</name>
    <name evidence="2" type="ORF">B5X24_HaOG204154</name>
</gene>
<evidence type="ECO:0000259" key="1">
    <source>
        <dbReference type="Pfam" id="PF00078"/>
    </source>
</evidence>
<protein>
    <recommendedName>
        <fullName evidence="1">Reverse transcriptase domain-containing protein</fullName>
    </recommendedName>
</protein>
<sequence>MLKLQATGLVRIVSNVYLLGDALASVVFNLVLEAATRKLGINGLIDYNTSQLAAYADDIVISSRSRNKMIEHCLKLEREAAAYGLHVNSCKTEYMASSRQYQRPQNISVGNKVINGVDSFKYLGSMLNSQNKTEEEIKGRLVAGNKCFYSCAKLLAHKLLSIRSKLTIYRTIIRPVETIIRFCKSQRLRWAGHLERMPDTRATKIMTRWTPQQKRPRGRPKKRWSDCIEEDLRKMGKFTNWKRTAKLRDNWRMIVEEAKTHKGL</sequence>
<dbReference type="EMBL" id="KZ149946">
    <property type="protein sequence ID" value="PZC76766.1"/>
    <property type="molecule type" value="Genomic_DNA"/>
</dbReference>
<feature type="domain" description="Reverse transcriptase" evidence="1">
    <location>
        <begin position="13"/>
        <end position="125"/>
    </location>
</feature>
<dbReference type="InterPro" id="IPR000477">
    <property type="entry name" value="RT_dom"/>
</dbReference>
<dbReference type="InterPro" id="IPR043128">
    <property type="entry name" value="Rev_trsase/Diguanyl_cyclase"/>
</dbReference>
<dbReference type="SUPFAM" id="SSF56672">
    <property type="entry name" value="DNA/RNA polymerases"/>
    <property type="match status" value="1"/>
</dbReference>
<dbReference type="Proteomes" id="UP000249218">
    <property type="component" value="Unassembled WGS sequence"/>
</dbReference>
<proteinExistence type="predicted"/>
<dbReference type="Gene3D" id="3.30.70.270">
    <property type="match status" value="1"/>
</dbReference>
<name>A0A2W1BVU2_HELAM</name>
<dbReference type="Pfam" id="PF00078">
    <property type="entry name" value="RVT_1"/>
    <property type="match status" value="1"/>
</dbReference>